<reference evidence="1" key="1">
    <citation type="submission" date="2019-06" db="EMBL/GenBank/DDBJ databases">
        <authorList>
            <person name="Zheng W."/>
        </authorList>
    </citation>
    <scope>NUCLEOTIDE SEQUENCE</scope>
    <source>
        <strain evidence="1">QDHG01</strain>
    </source>
</reference>
<sequence>MASQKAIALKSTLHQRIVGHGEQDTSLDYIDAEYTLNFDYAKFPREAERAVKMLEMYHPVYKGYIKLLPKHYNTRHMKPGYKRVFCKHTGDLVGFLIPAFDLNDPEAWARCL</sequence>
<dbReference type="Proteomes" id="UP000785679">
    <property type="component" value="Unassembled WGS sequence"/>
</dbReference>
<proteinExistence type="predicted"/>
<accession>A0A8J8NLX7</accession>
<evidence type="ECO:0000313" key="2">
    <source>
        <dbReference type="Proteomes" id="UP000785679"/>
    </source>
</evidence>
<dbReference type="AlphaFoldDB" id="A0A8J8NLX7"/>
<evidence type="ECO:0000313" key="1">
    <source>
        <dbReference type="EMBL" id="TNV77723.1"/>
    </source>
</evidence>
<protein>
    <submittedName>
        <fullName evidence="1">Uncharacterized protein</fullName>
    </submittedName>
</protein>
<dbReference type="EMBL" id="RRYP01011452">
    <property type="protein sequence ID" value="TNV77723.1"/>
    <property type="molecule type" value="Genomic_DNA"/>
</dbReference>
<gene>
    <name evidence="1" type="ORF">FGO68_gene11313</name>
</gene>
<organism evidence="1 2">
    <name type="scientific">Halteria grandinella</name>
    <dbReference type="NCBI Taxonomy" id="5974"/>
    <lineage>
        <taxon>Eukaryota</taxon>
        <taxon>Sar</taxon>
        <taxon>Alveolata</taxon>
        <taxon>Ciliophora</taxon>
        <taxon>Intramacronucleata</taxon>
        <taxon>Spirotrichea</taxon>
        <taxon>Stichotrichia</taxon>
        <taxon>Sporadotrichida</taxon>
        <taxon>Halteriidae</taxon>
        <taxon>Halteria</taxon>
    </lineage>
</organism>
<name>A0A8J8NLX7_HALGN</name>
<comment type="caution">
    <text evidence="1">The sequence shown here is derived from an EMBL/GenBank/DDBJ whole genome shotgun (WGS) entry which is preliminary data.</text>
</comment>
<keyword evidence="2" id="KW-1185">Reference proteome</keyword>
<dbReference type="OrthoDB" id="10600818at2759"/>